<dbReference type="Proteomes" id="UP000530234">
    <property type="component" value="Unassembled WGS sequence"/>
</dbReference>
<gene>
    <name evidence="1" type="ORF">FOE67_07540</name>
</gene>
<reference evidence="2" key="1">
    <citation type="submission" date="2019-10" db="EMBL/GenBank/DDBJ databases">
        <title>Streptomyces sp. nov., a novel actinobacterium isolated from alkaline environment.</title>
        <authorList>
            <person name="Golinska P."/>
        </authorList>
    </citation>
    <scope>NUCLEOTIDE SEQUENCE [LARGE SCALE GENOMIC DNA]</scope>
    <source>
        <strain evidence="2">DSM 42108</strain>
    </source>
</reference>
<dbReference type="AlphaFoldDB" id="A0A7W3XVV3"/>
<comment type="caution">
    <text evidence="1">The sequence shown here is derived from an EMBL/GenBank/DDBJ whole genome shotgun (WGS) entry which is preliminary data.</text>
</comment>
<dbReference type="EMBL" id="VKHS01000115">
    <property type="protein sequence ID" value="MBB0229370.1"/>
    <property type="molecule type" value="Genomic_DNA"/>
</dbReference>
<organism evidence="1 2">
    <name type="scientific">Streptomyces calidiresistens</name>
    <dbReference type="NCBI Taxonomy" id="1485586"/>
    <lineage>
        <taxon>Bacteria</taxon>
        <taxon>Bacillati</taxon>
        <taxon>Actinomycetota</taxon>
        <taxon>Actinomycetes</taxon>
        <taxon>Kitasatosporales</taxon>
        <taxon>Streptomycetaceae</taxon>
        <taxon>Streptomyces</taxon>
    </lineage>
</organism>
<accession>A0A7W3XVV3</accession>
<keyword evidence="2" id="KW-1185">Reference proteome</keyword>
<protein>
    <submittedName>
        <fullName evidence="1">Uncharacterized protein</fullName>
    </submittedName>
</protein>
<evidence type="ECO:0000313" key="1">
    <source>
        <dbReference type="EMBL" id="MBB0229370.1"/>
    </source>
</evidence>
<proteinExistence type="predicted"/>
<evidence type="ECO:0000313" key="2">
    <source>
        <dbReference type="Proteomes" id="UP000530234"/>
    </source>
</evidence>
<name>A0A7W3XVV3_9ACTN</name>
<dbReference type="RefSeq" id="WP_182661789.1">
    <property type="nucleotide sequence ID" value="NZ_VKHS01000115.1"/>
</dbReference>
<sequence length="70" mass="7571">MSARHLPRVSRPAPEPLPGSHRHICYFCRIGLHTTCTGREITHDPDVPGVVYIGCSCTGCDPVGDRGGTR</sequence>